<keyword evidence="6" id="KW-0564">Palmitate</keyword>
<evidence type="ECO:0000256" key="3">
    <source>
        <dbReference type="ARBA" id="ARBA00022692"/>
    </source>
</evidence>
<evidence type="ECO:0000313" key="14">
    <source>
        <dbReference type="Proteomes" id="UP001178507"/>
    </source>
</evidence>
<comment type="domain">
    <text evidence="10">The DHHC domain is required for palmitoyltransferase activity.</text>
</comment>
<dbReference type="PANTHER" id="PTHR22883">
    <property type="entry name" value="ZINC FINGER DHHC DOMAIN CONTAINING PROTEIN"/>
    <property type="match status" value="1"/>
</dbReference>
<accession>A0AA36I2H4</accession>
<dbReference type="GO" id="GO:0005783">
    <property type="term" value="C:endoplasmic reticulum"/>
    <property type="evidence" value="ECO:0007669"/>
    <property type="project" value="TreeGrafter"/>
</dbReference>
<comment type="caution">
    <text evidence="13">The sequence shown here is derived from an EMBL/GenBank/DDBJ whole genome shotgun (WGS) entry which is preliminary data.</text>
</comment>
<evidence type="ECO:0000256" key="9">
    <source>
        <dbReference type="ARBA" id="ARBA00048048"/>
    </source>
</evidence>
<comment type="similarity">
    <text evidence="10">Belongs to the DHHC palmitoyltransferase family.</text>
</comment>
<feature type="transmembrane region" description="Helical" evidence="10">
    <location>
        <begin position="292"/>
        <end position="321"/>
    </location>
</feature>
<evidence type="ECO:0000313" key="13">
    <source>
        <dbReference type="EMBL" id="CAJ1379839.1"/>
    </source>
</evidence>
<protein>
    <recommendedName>
        <fullName evidence="10">Palmitoyltransferase</fullName>
        <ecNumber evidence="10">2.3.1.225</ecNumber>
    </recommendedName>
</protein>
<proteinExistence type="inferred from homology"/>
<dbReference type="Proteomes" id="UP001178507">
    <property type="component" value="Unassembled WGS sequence"/>
</dbReference>
<evidence type="ECO:0000259" key="12">
    <source>
        <dbReference type="Pfam" id="PF01529"/>
    </source>
</evidence>
<sequence length="367" mass="40277">MEMEDGSSAPSRSQSSQPAPATASMEVVPQGDEEEGSSTGSMSTVWPIFGVGTSRDTFPARTVAATTPLNNLGCPPRVYEVWPDLGEDSRTRFCCCGRCVTGPDIDLWYNLCTWSFILIPSFLYFALCSQYLWEKVSPWLPIFTAAVLLATIAFLLLTSCTDPGILPRQRLRMRLPGLENEVARTLALPDDCVADGMMPPVLSDLRQTQGYRFCHTCEVIRPPRTSHCNDCGNCVLTFDHHCPFVNNCIGQRNYVFFSAFLISTGCLGVSVAVGVGIRCTHHDAAWKRSSPWIVGFLVLIGLATAVLLVGVVGLTIFHLFLLCTGKTTKEVCTGRMARHGRSLFARPPSLIHAREHVDVPLPENNAF</sequence>
<reference evidence="13" key="1">
    <citation type="submission" date="2023-08" db="EMBL/GenBank/DDBJ databases">
        <authorList>
            <person name="Chen Y."/>
            <person name="Shah S."/>
            <person name="Dougan E. K."/>
            <person name="Thang M."/>
            <person name="Chan C."/>
        </authorList>
    </citation>
    <scope>NUCLEOTIDE SEQUENCE</scope>
</reference>
<feature type="region of interest" description="Disordered" evidence="11">
    <location>
        <begin position="1"/>
        <end position="42"/>
    </location>
</feature>
<dbReference type="InterPro" id="IPR039859">
    <property type="entry name" value="PFA4/ZDH16/20/ERF2-like"/>
</dbReference>
<dbReference type="EC" id="2.3.1.225" evidence="10"/>
<keyword evidence="5 10" id="KW-0472">Membrane</keyword>
<dbReference type="GO" id="GO:0006612">
    <property type="term" value="P:protein targeting to membrane"/>
    <property type="evidence" value="ECO:0007669"/>
    <property type="project" value="TreeGrafter"/>
</dbReference>
<feature type="transmembrane region" description="Helical" evidence="10">
    <location>
        <begin position="107"/>
        <end position="127"/>
    </location>
</feature>
<feature type="transmembrane region" description="Helical" evidence="10">
    <location>
        <begin position="139"/>
        <end position="165"/>
    </location>
</feature>
<comment type="subcellular location">
    <subcellularLocation>
        <location evidence="1">Endomembrane system</location>
        <topology evidence="1">Multi-pass membrane protein</topology>
    </subcellularLocation>
</comment>
<dbReference type="InterPro" id="IPR001594">
    <property type="entry name" value="Palmitoyltrfase_DHHC"/>
</dbReference>
<dbReference type="AlphaFoldDB" id="A0AA36I2H4"/>
<keyword evidence="3 10" id="KW-0812">Transmembrane</keyword>
<dbReference type="GO" id="GO:0005794">
    <property type="term" value="C:Golgi apparatus"/>
    <property type="evidence" value="ECO:0007669"/>
    <property type="project" value="TreeGrafter"/>
</dbReference>
<evidence type="ECO:0000256" key="7">
    <source>
        <dbReference type="ARBA" id="ARBA00023288"/>
    </source>
</evidence>
<evidence type="ECO:0000256" key="8">
    <source>
        <dbReference type="ARBA" id="ARBA00023315"/>
    </source>
</evidence>
<evidence type="ECO:0000256" key="4">
    <source>
        <dbReference type="ARBA" id="ARBA00022989"/>
    </source>
</evidence>
<evidence type="ECO:0000256" key="1">
    <source>
        <dbReference type="ARBA" id="ARBA00004127"/>
    </source>
</evidence>
<dbReference type="PANTHER" id="PTHR22883:SF43">
    <property type="entry name" value="PALMITOYLTRANSFERASE APP"/>
    <property type="match status" value="1"/>
</dbReference>
<keyword evidence="7" id="KW-0449">Lipoprotein</keyword>
<gene>
    <name evidence="13" type="ORF">EVOR1521_LOCUS7956</name>
</gene>
<dbReference type="Pfam" id="PF01529">
    <property type="entry name" value="DHHC"/>
    <property type="match status" value="1"/>
</dbReference>
<feature type="domain" description="Palmitoyltransferase DHHC" evidence="12">
    <location>
        <begin position="209"/>
        <end position="332"/>
    </location>
</feature>
<evidence type="ECO:0000256" key="5">
    <source>
        <dbReference type="ARBA" id="ARBA00023136"/>
    </source>
</evidence>
<organism evidence="13 14">
    <name type="scientific">Effrenium voratum</name>
    <dbReference type="NCBI Taxonomy" id="2562239"/>
    <lineage>
        <taxon>Eukaryota</taxon>
        <taxon>Sar</taxon>
        <taxon>Alveolata</taxon>
        <taxon>Dinophyceae</taxon>
        <taxon>Suessiales</taxon>
        <taxon>Symbiodiniaceae</taxon>
        <taxon>Effrenium</taxon>
    </lineage>
</organism>
<keyword evidence="2 10" id="KW-0808">Transferase</keyword>
<comment type="catalytic activity">
    <reaction evidence="9 10">
        <text>L-cysteinyl-[protein] + hexadecanoyl-CoA = S-hexadecanoyl-L-cysteinyl-[protein] + CoA</text>
        <dbReference type="Rhea" id="RHEA:36683"/>
        <dbReference type="Rhea" id="RHEA-COMP:10131"/>
        <dbReference type="Rhea" id="RHEA-COMP:11032"/>
        <dbReference type="ChEBI" id="CHEBI:29950"/>
        <dbReference type="ChEBI" id="CHEBI:57287"/>
        <dbReference type="ChEBI" id="CHEBI:57379"/>
        <dbReference type="ChEBI" id="CHEBI:74151"/>
        <dbReference type="EC" id="2.3.1.225"/>
    </reaction>
</comment>
<evidence type="ECO:0000256" key="2">
    <source>
        <dbReference type="ARBA" id="ARBA00022679"/>
    </source>
</evidence>
<keyword evidence="14" id="KW-1185">Reference proteome</keyword>
<feature type="compositionally biased region" description="Low complexity" evidence="11">
    <location>
        <begin position="7"/>
        <end position="24"/>
    </location>
</feature>
<dbReference type="GO" id="GO:0019706">
    <property type="term" value="F:protein-cysteine S-palmitoyltransferase activity"/>
    <property type="evidence" value="ECO:0007669"/>
    <property type="project" value="UniProtKB-EC"/>
</dbReference>
<evidence type="ECO:0000256" key="10">
    <source>
        <dbReference type="RuleBase" id="RU079119"/>
    </source>
</evidence>
<feature type="transmembrane region" description="Helical" evidence="10">
    <location>
        <begin position="254"/>
        <end position="277"/>
    </location>
</feature>
<dbReference type="PROSITE" id="PS50216">
    <property type="entry name" value="DHHC"/>
    <property type="match status" value="1"/>
</dbReference>
<dbReference type="EMBL" id="CAUJNA010000662">
    <property type="protein sequence ID" value="CAJ1379839.1"/>
    <property type="molecule type" value="Genomic_DNA"/>
</dbReference>
<keyword evidence="8 10" id="KW-0012">Acyltransferase</keyword>
<name>A0AA36I2H4_9DINO</name>
<evidence type="ECO:0000256" key="11">
    <source>
        <dbReference type="SAM" id="MobiDB-lite"/>
    </source>
</evidence>
<keyword evidence="4 10" id="KW-1133">Transmembrane helix</keyword>
<evidence type="ECO:0000256" key="6">
    <source>
        <dbReference type="ARBA" id="ARBA00023139"/>
    </source>
</evidence>